<feature type="transmembrane region" description="Helical" evidence="6">
    <location>
        <begin position="251"/>
        <end position="274"/>
    </location>
</feature>
<keyword evidence="5 6" id="KW-0472">Membrane</keyword>
<dbReference type="PANTHER" id="PTHR35402:SF1">
    <property type="entry name" value="TYPE II SECRETION SYSTEM PROTEIN GSPF DOMAIN-CONTAINING PROTEIN"/>
    <property type="match status" value="1"/>
</dbReference>
<proteinExistence type="predicted"/>
<dbReference type="EMBL" id="FNMU01000002">
    <property type="protein sequence ID" value="SDW38761.1"/>
    <property type="molecule type" value="Genomic_DNA"/>
</dbReference>
<reference evidence="8 11" key="1">
    <citation type="submission" date="2016-10" db="EMBL/GenBank/DDBJ databases">
        <title>Methanohalophilus halophilus.</title>
        <authorList>
            <person name="L'haridon S."/>
        </authorList>
    </citation>
    <scope>NUCLEOTIDE SEQUENCE [LARGE SCALE GENOMIC DNA]</scope>
    <source>
        <strain evidence="8 11">Z-7982</strain>
    </source>
</reference>
<keyword evidence="10" id="KW-0966">Cell projection</keyword>
<dbReference type="EMBL" id="CP017921">
    <property type="protein sequence ID" value="APH39750.1"/>
    <property type="molecule type" value="Genomic_DNA"/>
</dbReference>
<dbReference type="EMBL" id="RJJG01000004">
    <property type="protein sequence ID" value="RNI08912.1"/>
    <property type="molecule type" value="Genomic_DNA"/>
</dbReference>
<keyword evidence="10" id="KW-0969">Cilium</keyword>
<dbReference type="Pfam" id="PF00482">
    <property type="entry name" value="T2SSF"/>
    <property type="match status" value="1"/>
</dbReference>
<dbReference type="GeneID" id="30584075"/>
<dbReference type="PANTHER" id="PTHR35402">
    <property type="entry name" value="INTEGRAL MEMBRANE PROTEIN-RELATED"/>
    <property type="match status" value="1"/>
</dbReference>
<feature type="transmembrane region" description="Helical" evidence="6">
    <location>
        <begin position="280"/>
        <end position="301"/>
    </location>
</feature>
<accession>A0A1L3Q4E7</accession>
<gene>
    <name evidence="8" type="ORF">BHR79_09845</name>
    <name evidence="9" type="ORF">EFE40_05415</name>
    <name evidence="10" type="ORF">SAMN04515625_0889</name>
</gene>
<dbReference type="STRING" id="2177.BHR79_09845"/>
<evidence type="ECO:0000256" key="6">
    <source>
        <dbReference type="SAM" id="Phobius"/>
    </source>
</evidence>
<evidence type="ECO:0000256" key="1">
    <source>
        <dbReference type="ARBA" id="ARBA00004651"/>
    </source>
</evidence>
<keyword evidence="3 6" id="KW-0812">Transmembrane</keyword>
<dbReference type="AlphaFoldDB" id="A0A1L3Q4E7"/>
<keyword evidence="4 6" id="KW-1133">Transmembrane helix</keyword>
<evidence type="ECO:0000313" key="9">
    <source>
        <dbReference type="EMBL" id="RNI08912.1"/>
    </source>
</evidence>
<keyword evidence="10" id="KW-0282">Flagellum</keyword>
<sequence length="308" mass="34555">MPYDNYCDPESPEEEKSKSSLVDRYLEKYKIFCYNIGRYIDNDPREEIAKLLYQADMEMTPGMFVSMAIVTALITSIVVGIASIIFFKDSPYFILYVLLLSAFALMVVLVGFPSMLYNKISTKNMNIDQELPYALGYMSILASAGSTPLDVIRRISIEDYGSISAEFMKVIYRVDLLGEDGVSSMSYLISNTSSETFRTICIDINNTMQSGGGLKTYLEMKSDELMAMRRQAQEEFVDSLSVYGEAYMSGAVLGVVLVVLGIVVSGSLGLQLFIPPHDLFTLFVYGILPFINILILILLWMKYSRSVI</sequence>
<protein>
    <submittedName>
        <fullName evidence="10">Flagellar protein FlaJ</fullName>
    </submittedName>
    <submittedName>
        <fullName evidence="8">Type II secretion protein F</fullName>
    </submittedName>
    <submittedName>
        <fullName evidence="9">Type II secretion system F family protein</fullName>
    </submittedName>
</protein>
<dbReference type="InterPro" id="IPR018076">
    <property type="entry name" value="T2SS_GspF_dom"/>
</dbReference>
<dbReference type="GO" id="GO:0005886">
    <property type="term" value="C:plasma membrane"/>
    <property type="evidence" value="ECO:0007669"/>
    <property type="project" value="UniProtKB-SubCell"/>
</dbReference>
<evidence type="ECO:0000259" key="7">
    <source>
        <dbReference type="Pfam" id="PF00482"/>
    </source>
</evidence>
<name>A0A1L3Q4E7_9EURY</name>
<keyword evidence="11" id="KW-1185">Reference proteome</keyword>
<evidence type="ECO:0000256" key="2">
    <source>
        <dbReference type="ARBA" id="ARBA00022475"/>
    </source>
</evidence>
<evidence type="ECO:0000313" key="10">
    <source>
        <dbReference type="EMBL" id="SDW38761.1"/>
    </source>
</evidence>
<dbReference type="KEGG" id="mhaz:BHR79_09845"/>
<dbReference type="Proteomes" id="UP000267921">
    <property type="component" value="Unassembled WGS sequence"/>
</dbReference>
<evidence type="ECO:0000256" key="5">
    <source>
        <dbReference type="ARBA" id="ARBA00023136"/>
    </source>
</evidence>
<evidence type="ECO:0000313" key="12">
    <source>
        <dbReference type="Proteomes" id="UP000198669"/>
    </source>
</evidence>
<evidence type="ECO:0000313" key="11">
    <source>
        <dbReference type="Proteomes" id="UP000186879"/>
    </source>
</evidence>
<organism evidence="8 11">
    <name type="scientific">Methanohalophilus halophilus</name>
    <dbReference type="NCBI Taxonomy" id="2177"/>
    <lineage>
        <taxon>Archaea</taxon>
        <taxon>Methanobacteriati</taxon>
        <taxon>Methanobacteriota</taxon>
        <taxon>Stenosarchaea group</taxon>
        <taxon>Methanomicrobia</taxon>
        <taxon>Methanosarcinales</taxon>
        <taxon>Methanosarcinaceae</taxon>
        <taxon>Methanohalophilus</taxon>
    </lineage>
</organism>
<reference evidence="10 12" key="2">
    <citation type="submission" date="2016-10" db="EMBL/GenBank/DDBJ databases">
        <authorList>
            <person name="de Groot N.N."/>
        </authorList>
    </citation>
    <scope>NUCLEOTIDE SEQUENCE [LARGE SCALE GENOMIC DNA]</scope>
    <source>
        <strain evidence="10 12">Z-7982</strain>
    </source>
</reference>
<comment type="subcellular location">
    <subcellularLocation>
        <location evidence="1">Cell membrane</location>
        <topology evidence="1">Multi-pass membrane protein</topology>
    </subcellularLocation>
</comment>
<dbReference type="Proteomes" id="UP000198669">
    <property type="component" value="Unassembled WGS sequence"/>
</dbReference>
<feature type="transmembrane region" description="Helical" evidence="6">
    <location>
        <begin position="93"/>
        <end position="117"/>
    </location>
</feature>
<dbReference type="InterPro" id="IPR056569">
    <property type="entry name" value="ArlJ-like"/>
</dbReference>
<feature type="domain" description="Type II secretion system protein GspF" evidence="7">
    <location>
        <begin position="135"/>
        <end position="260"/>
    </location>
</feature>
<keyword evidence="2" id="KW-1003">Cell membrane</keyword>
<dbReference type="RefSeq" id="WP_072562165.1">
    <property type="nucleotide sequence ID" value="NZ_CP017921.1"/>
</dbReference>
<feature type="transmembrane region" description="Helical" evidence="6">
    <location>
        <begin position="64"/>
        <end position="87"/>
    </location>
</feature>
<dbReference type="OrthoDB" id="142726at2157"/>
<evidence type="ECO:0000313" key="13">
    <source>
        <dbReference type="Proteomes" id="UP000267921"/>
    </source>
</evidence>
<evidence type="ECO:0000313" key="8">
    <source>
        <dbReference type="EMBL" id="APH39750.1"/>
    </source>
</evidence>
<reference evidence="9 13" key="3">
    <citation type="submission" date="2018-10" db="EMBL/GenBank/DDBJ databases">
        <title>Cultivation of a novel Methanohalophilus strain from Kebrit Deep of the Red Sea and a genomic comparison of members of the genus Methanohalophilus.</title>
        <authorList>
            <person name="Guan Y."/>
            <person name="Ngugi D.K."/>
            <person name="Stingl U."/>
        </authorList>
    </citation>
    <scope>NUCLEOTIDE SEQUENCE [LARGE SCALE GENOMIC DNA]</scope>
    <source>
        <strain evidence="9 13">DSM 3094</strain>
    </source>
</reference>
<dbReference type="Proteomes" id="UP000186879">
    <property type="component" value="Chromosome"/>
</dbReference>
<evidence type="ECO:0000256" key="3">
    <source>
        <dbReference type="ARBA" id="ARBA00022692"/>
    </source>
</evidence>
<evidence type="ECO:0000256" key="4">
    <source>
        <dbReference type="ARBA" id="ARBA00022989"/>
    </source>
</evidence>